<dbReference type="AlphaFoldDB" id="A0ABD5UMC6"/>
<evidence type="ECO:0000313" key="4">
    <source>
        <dbReference type="Proteomes" id="UP001596333"/>
    </source>
</evidence>
<keyword evidence="4" id="KW-1185">Reference proteome</keyword>
<reference evidence="3 4" key="1">
    <citation type="journal article" date="2019" name="Int. J. Syst. Evol. Microbiol.">
        <title>The Global Catalogue of Microorganisms (GCM) 10K type strain sequencing project: providing services to taxonomists for standard genome sequencing and annotation.</title>
        <authorList>
            <consortium name="The Broad Institute Genomics Platform"/>
            <consortium name="The Broad Institute Genome Sequencing Center for Infectious Disease"/>
            <person name="Wu L."/>
            <person name="Ma J."/>
        </authorList>
    </citation>
    <scope>NUCLEOTIDE SEQUENCE [LARGE SCALE GENOMIC DNA]</scope>
    <source>
        <strain evidence="3 4">Y73</strain>
    </source>
</reference>
<dbReference type="EMBL" id="JBHSXI010000023">
    <property type="protein sequence ID" value="MFC6890545.1"/>
    <property type="molecule type" value="Genomic_DNA"/>
</dbReference>
<feature type="transmembrane region" description="Helical" evidence="1">
    <location>
        <begin position="99"/>
        <end position="118"/>
    </location>
</feature>
<dbReference type="Proteomes" id="UP001596333">
    <property type="component" value="Unassembled WGS sequence"/>
</dbReference>
<protein>
    <submittedName>
        <fullName evidence="3">Transporter</fullName>
    </submittedName>
</protein>
<gene>
    <name evidence="3" type="ORF">ACFQEY_16255</name>
</gene>
<dbReference type="InterPro" id="IPR058284">
    <property type="entry name" value="DUF7978"/>
</dbReference>
<evidence type="ECO:0000313" key="3">
    <source>
        <dbReference type="EMBL" id="MFC6890545.1"/>
    </source>
</evidence>
<proteinExistence type="predicted"/>
<feature type="transmembrane region" description="Helical" evidence="1">
    <location>
        <begin position="167"/>
        <end position="190"/>
    </location>
</feature>
<keyword evidence="1" id="KW-1133">Transmembrane helix</keyword>
<comment type="caution">
    <text evidence="3">The sequence shown here is derived from an EMBL/GenBank/DDBJ whole genome shotgun (WGS) entry which is preliminary data.</text>
</comment>
<sequence>MSVPDRANRTSGIVAGAAAGVAAYLLGYLVTYLTQSGRIEEQLAGFNVFADLFGSDPIPAWQAVGWMFYNAHFVDTAIPSFVGGTRSVNLISQADGGSLSFLFVVPPVLLVVAGLAAGRLAGATEPADGALSGAFVLAGYLPLAVVGAFAFRYAVGDGAVAPDTVTAVLLAGGVYPAVFGAAGGAVSTLLGE</sequence>
<evidence type="ECO:0000259" key="2">
    <source>
        <dbReference type="Pfam" id="PF25933"/>
    </source>
</evidence>
<keyword evidence="1" id="KW-0472">Membrane</keyword>
<feature type="domain" description="DUF7978" evidence="2">
    <location>
        <begin position="7"/>
        <end position="189"/>
    </location>
</feature>
<evidence type="ECO:0000256" key="1">
    <source>
        <dbReference type="SAM" id="Phobius"/>
    </source>
</evidence>
<name>A0ABD5UMC6_9EURY</name>
<feature type="transmembrane region" description="Helical" evidence="1">
    <location>
        <begin position="130"/>
        <end position="155"/>
    </location>
</feature>
<feature type="transmembrane region" description="Helical" evidence="1">
    <location>
        <begin position="12"/>
        <end position="33"/>
    </location>
</feature>
<dbReference type="Pfam" id="PF25933">
    <property type="entry name" value="DUF7978"/>
    <property type="match status" value="1"/>
</dbReference>
<accession>A0ABD5UMC6</accession>
<organism evidence="3 4">
    <name type="scientific">Halorubrum trueperi</name>
    <dbReference type="NCBI Taxonomy" id="2004704"/>
    <lineage>
        <taxon>Archaea</taxon>
        <taxon>Methanobacteriati</taxon>
        <taxon>Methanobacteriota</taxon>
        <taxon>Stenosarchaea group</taxon>
        <taxon>Halobacteria</taxon>
        <taxon>Halobacteriales</taxon>
        <taxon>Haloferacaceae</taxon>
        <taxon>Halorubrum</taxon>
    </lineage>
</organism>
<keyword evidence="1" id="KW-0812">Transmembrane</keyword>
<dbReference type="RefSeq" id="WP_379770608.1">
    <property type="nucleotide sequence ID" value="NZ_JBHSXI010000023.1"/>
</dbReference>